<organism evidence="5 6">
    <name type="scientific">Trichinella britovi</name>
    <name type="common">Parasitic roundworm</name>
    <dbReference type="NCBI Taxonomy" id="45882"/>
    <lineage>
        <taxon>Eukaryota</taxon>
        <taxon>Metazoa</taxon>
        <taxon>Ecdysozoa</taxon>
        <taxon>Nematoda</taxon>
        <taxon>Enoplea</taxon>
        <taxon>Dorylaimia</taxon>
        <taxon>Trichinellida</taxon>
        <taxon>Trichinellidae</taxon>
        <taxon>Trichinella</taxon>
    </lineage>
</organism>
<dbReference type="InterPro" id="IPR019142">
    <property type="entry name" value="Dymeclin"/>
</dbReference>
<accession>A0A0V1D1F7</accession>
<dbReference type="OrthoDB" id="10253409at2759"/>
<reference evidence="5 6" key="1">
    <citation type="submission" date="2015-01" db="EMBL/GenBank/DDBJ databases">
        <title>Evolution of Trichinella species and genotypes.</title>
        <authorList>
            <person name="Korhonen P.K."/>
            <person name="Edoardo P."/>
            <person name="Giuseppe L.R."/>
            <person name="Gasser R.B."/>
        </authorList>
    </citation>
    <scope>NUCLEOTIDE SEQUENCE [LARGE SCALE GENOMIC DNA]</scope>
    <source>
        <strain evidence="5">ISS120</strain>
    </source>
</reference>
<dbReference type="EMBL" id="JYDI01000056">
    <property type="protein sequence ID" value="KRY55372.1"/>
    <property type="molecule type" value="Genomic_DNA"/>
</dbReference>
<dbReference type="AlphaFoldDB" id="A0A0V1D1F7"/>
<dbReference type="PANTHER" id="PTHR12895:SF9">
    <property type="entry name" value="DYMECLIN"/>
    <property type="match status" value="1"/>
</dbReference>
<dbReference type="Pfam" id="PF09742">
    <property type="entry name" value="Dymeclin"/>
    <property type="match status" value="1"/>
</dbReference>
<sequence length="742" mass="85419">MGGQISSYSKIGDNLLVRQFVGDEPISVNDPFWNSFLSFNLSHPSLKSEWEMFEKSIDDSLKSLVHNTVDTGNFASLIQVFIRRASELRESSQCNDKLFFWQTNNAMFIIRTCCKFFSKNLTDEAVLRVFVTKVKEREDVESSADVSSENCLEEFVSSIIAILIDLPVNWITIKALMESLSCLLVLLSREVYEGNVISTAVAKMMLFGKWCARLSVFFSKFLVLMGFFPPTNSSAIHAPLLTKTLLLLYSKHAEDACPLEKTDQFGGGSIFVGLANSLMELLQIDNNDKEKQIKSITLGDQALNVLLLLVSHNTPEGTIHPFRQALFSFINSQEQSMVTLPTTSVVCFKINFTELYDQICSRSGDKPSLLLLYFLLYKNVEFRNYVLSRVNLQNLILPILKVLHTSSQTDVDSNLGSQHLYLALIVIVILSEDDFFCKIIHETPAKGAEEWFVERSVRDLTLGGLAVLILVKIIQKNLFVYRDRYLQTNCLAALANMSSNFKELPSSVCQKLIDLLDRLSKRHARFVKRKELSMKYIVTEEVNNQVELFQDVTALEEAMRMFLEILNSALMHNLTHNIHLVYAILHQKDLFRDFEQHPMFQDLIWNITCVINFFSTRLREVGTETSVETILEDIKTAMFHWNPEGLKKFPDLKFKYVEDQNTEEFFVPYIWNIIYNKGGLYFDEETLIYVYHLWCLQTWSSELDDELSNVYAVICHQRVLIYHRCGNSRKKRSTEEFHCLSL</sequence>
<evidence type="ECO:0000256" key="3">
    <source>
        <dbReference type="ARBA" id="ARBA00022707"/>
    </source>
</evidence>
<dbReference type="OMA" id="VWTLVCK"/>
<name>A0A0V1D1F7_TRIBR</name>
<comment type="similarity">
    <text evidence="1">Belongs to the dymeclin family.</text>
</comment>
<dbReference type="Proteomes" id="UP000054653">
    <property type="component" value="Unassembled WGS sequence"/>
</dbReference>
<evidence type="ECO:0000256" key="1">
    <source>
        <dbReference type="ARBA" id="ARBA00010603"/>
    </source>
</evidence>
<keyword evidence="6" id="KW-1185">Reference proteome</keyword>
<gene>
    <name evidence="5" type="primary">Dym</name>
    <name evidence="5" type="ORF">T03_1030</name>
</gene>
<keyword evidence="4" id="KW-0449">Lipoprotein</keyword>
<evidence type="ECO:0000256" key="2">
    <source>
        <dbReference type="ARBA" id="ARBA00015736"/>
    </source>
</evidence>
<proteinExistence type="inferred from homology"/>
<evidence type="ECO:0000256" key="4">
    <source>
        <dbReference type="ARBA" id="ARBA00023288"/>
    </source>
</evidence>
<evidence type="ECO:0000313" key="6">
    <source>
        <dbReference type="Proteomes" id="UP000054653"/>
    </source>
</evidence>
<protein>
    <recommendedName>
        <fullName evidence="2">Dymeclin</fullName>
    </recommendedName>
</protein>
<dbReference type="GO" id="GO:0005794">
    <property type="term" value="C:Golgi apparatus"/>
    <property type="evidence" value="ECO:0007669"/>
    <property type="project" value="TreeGrafter"/>
</dbReference>
<dbReference type="STRING" id="45882.A0A0V1D1F7"/>
<comment type="caution">
    <text evidence="5">The sequence shown here is derived from an EMBL/GenBank/DDBJ whole genome shotgun (WGS) entry which is preliminary data.</text>
</comment>
<dbReference type="GO" id="GO:0007030">
    <property type="term" value="P:Golgi organization"/>
    <property type="evidence" value="ECO:0007669"/>
    <property type="project" value="TreeGrafter"/>
</dbReference>
<dbReference type="PANTHER" id="PTHR12895">
    <property type="entry name" value="DYMECLIN"/>
    <property type="match status" value="1"/>
</dbReference>
<keyword evidence="3" id="KW-0519">Myristate</keyword>
<evidence type="ECO:0000313" key="5">
    <source>
        <dbReference type="EMBL" id="KRY55372.1"/>
    </source>
</evidence>